<dbReference type="AlphaFoldDB" id="K1U782"/>
<protein>
    <submittedName>
        <fullName evidence="1">Secreted protein</fullName>
    </submittedName>
</protein>
<organism evidence="1">
    <name type="scientific">human gut metagenome</name>
    <dbReference type="NCBI Taxonomy" id="408170"/>
    <lineage>
        <taxon>unclassified sequences</taxon>
        <taxon>metagenomes</taxon>
        <taxon>organismal metagenomes</taxon>
    </lineage>
</organism>
<sequence length="31" mass="3375">MKMRMILPMMLIAVLPLGADAQNKSGLVMSN</sequence>
<feature type="non-terminal residue" evidence="1">
    <location>
        <position position="31"/>
    </location>
</feature>
<comment type="caution">
    <text evidence="1">The sequence shown here is derived from an EMBL/GenBank/DDBJ whole genome shotgun (WGS) entry which is preliminary data.</text>
</comment>
<dbReference type="EMBL" id="AJWY01000493">
    <property type="protein sequence ID" value="EKC81102.1"/>
    <property type="molecule type" value="Genomic_DNA"/>
</dbReference>
<accession>K1U782</accession>
<name>K1U782_9ZZZZ</name>
<reference evidence="1" key="1">
    <citation type="journal article" date="2013" name="Environ. Microbiol.">
        <title>Microbiota from the distal guts of lean and obese adolescents exhibit partial functional redundancy besides clear differences in community structure.</title>
        <authorList>
            <person name="Ferrer M."/>
            <person name="Ruiz A."/>
            <person name="Lanza F."/>
            <person name="Haange S.B."/>
            <person name="Oberbach A."/>
            <person name="Till H."/>
            <person name="Bargiela R."/>
            <person name="Campoy C."/>
            <person name="Segura M.T."/>
            <person name="Richter M."/>
            <person name="von Bergen M."/>
            <person name="Seifert J."/>
            <person name="Suarez A."/>
        </authorList>
    </citation>
    <scope>NUCLEOTIDE SEQUENCE</scope>
</reference>
<gene>
    <name evidence="1" type="ORF">LEA_00693</name>
</gene>
<proteinExistence type="predicted"/>
<evidence type="ECO:0000313" key="1">
    <source>
        <dbReference type="EMBL" id="EKC81102.1"/>
    </source>
</evidence>